<feature type="region of interest" description="Disordered" evidence="2">
    <location>
        <begin position="156"/>
        <end position="283"/>
    </location>
</feature>
<evidence type="ECO:0000313" key="4">
    <source>
        <dbReference type="EMBL" id="KIY72974.1"/>
    </source>
</evidence>
<organism evidence="4 5">
    <name type="scientific">Cylindrobasidium torrendii FP15055 ss-10</name>
    <dbReference type="NCBI Taxonomy" id="1314674"/>
    <lineage>
        <taxon>Eukaryota</taxon>
        <taxon>Fungi</taxon>
        <taxon>Dikarya</taxon>
        <taxon>Basidiomycota</taxon>
        <taxon>Agaricomycotina</taxon>
        <taxon>Agaricomycetes</taxon>
        <taxon>Agaricomycetidae</taxon>
        <taxon>Agaricales</taxon>
        <taxon>Marasmiineae</taxon>
        <taxon>Physalacriaceae</taxon>
        <taxon>Cylindrobasidium</taxon>
    </lineage>
</organism>
<dbReference type="STRING" id="1314674.A0A0D7BS22"/>
<dbReference type="OrthoDB" id="5873279at2759"/>
<dbReference type="GO" id="GO:0005737">
    <property type="term" value="C:cytoplasm"/>
    <property type="evidence" value="ECO:0007669"/>
    <property type="project" value="TreeGrafter"/>
</dbReference>
<accession>A0A0D7BS22</accession>
<name>A0A0D7BS22_9AGAR</name>
<evidence type="ECO:0000313" key="5">
    <source>
        <dbReference type="Proteomes" id="UP000054007"/>
    </source>
</evidence>
<feature type="compositionally biased region" description="Low complexity" evidence="2">
    <location>
        <begin position="165"/>
        <end position="192"/>
    </location>
</feature>
<dbReference type="CDD" id="cd02859">
    <property type="entry name" value="E_set_AMPKbeta_like_N"/>
    <property type="match status" value="1"/>
</dbReference>
<dbReference type="InterPro" id="IPR013783">
    <property type="entry name" value="Ig-like_fold"/>
</dbReference>
<dbReference type="Gene3D" id="2.60.40.10">
    <property type="entry name" value="Immunoglobulins"/>
    <property type="match status" value="1"/>
</dbReference>
<feature type="compositionally biased region" description="Polar residues" evidence="2">
    <location>
        <begin position="67"/>
        <end position="84"/>
    </location>
</feature>
<feature type="domain" description="AMP-activated protein kinase glycogen-binding" evidence="3">
    <location>
        <begin position="8"/>
        <end position="83"/>
    </location>
</feature>
<evidence type="ECO:0000256" key="1">
    <source>
        <dbReference type="ARBA" id="ARBA00038216"/>
    </source>
</evidence>
<feature type="compositionally biased region" description="Pro residues" evidence="2">
    <location>
        <begin position="88"/>
        <end position="102"/>
    </location>
</feature>
<proteinExistence type="inferred from homology"/>
<dbReference type="SUPFAM" id="SSF81296">
    <property type="entry name" value="E set domains"/>
    <property type="match status" value="1"/>
</dbReference>
<reference evidence="4 5" key="1">
    <citation type="journal article" date="2015" name="Fungal Genet. Biol.">
        <title>Evolution of novel wood decay mechanisms in Agaricales revealed by the genome sequences of Fistulina hepatica and Cylindrobasidium torrendii.</title>
        <authorList>
            <person name="Floudas D."/>
            <person name="Held B.W."/>
            <person name="Riley R."/>
            <person name="Nagy L.G."/>
            <person name="Koehler G."/>
            <person name="Ransdell A.S."/>
            <person name="Younus H."/>
            <person name="Chow J."/>
            <person name="Chiniquy J."/>
            <person name="Lipzen A."/>
            <person name="Tritt A."/>
            <person name="Sun H."/>
            <person name="Haridas S."/>
            <person name="LaButti K."/>
            <person name="Ohm R.A."/>
            <person name="Kues U."/>
            <person name="Blanchette R.A."/>
            <person name="Grigoriev I.V."/>
            <person name="Minto R.E."/>
            <person name="Hibbett D.S."/>
        </authorList>
    </citation>
    <scope>NUCLEOTIDE SEQUENCE [LARGE SCALE GENOMIC DNA]</scope>
    <source>
        <strain evidence="4 5">FP15055 ss-10</strain>
    </source>
</reference>
<evidence type="ECO:0000259" key="3">
    <source>
        <dbReference type="Pfam" id="PF16561"/>
    </source>
</evidence>
<keyword evidence="5" id="KW-1185">Reference proteome</keyword>
<protein>
    <submittedName>
        <fullName evidence="4">Carbohydrate-binding module family 48 protein</fullName>
    </submittedName>
</protein>
<dbReference type="InterPro" id="IPR014756">
    <property type="entry name" value="Ig_E-set"/>
</dbReference>
<gene>
    <name evidence="4" type="ORF">CYLTODRAFT_417484</name>
</gene>
<dbReference type="GO" id="GO:0007165">
    <property type="term" value="P:signal transduction"/>
    <property type="evidence" value="ECO:0007669"/>
    <property type="project" value="TreeGrafter"/>
</dbReference>
<dbReference type="PANTHER" id="PTHR10343">
    <property type="entry name" value="5'-AMP-ACTIVATED PROTEIN KINASE , BETA SUBUNIT"/>
    <property type="match status" value="1"/>
</dbReference>
<dbReference type="Proteomes" id="UP000054007">
    <property type="component" value="Unassembled WGS sequence"/>
</dbReference>
<feature type="region of interest" description="Disordered" evidence="2">
    <location>
        <begin position="67"/>
        <end position="130"/>
    </location>
</feature>
<feature type="compositionally biased region" description="Low complexity" evidence="2">
    <location>
        <begin position="237"/>
        <end position="276"/>
    </location>
</feature>
<dbReference type="InterPro" id="IPR032640">
    <property type="entry name" value="AMPK1_CBM"/>
</dbReference>
<dbReference type="PANTHER" id="PTHR10343:SF81">
    <property type="entry name" value="CRUCIFORM DNA-RECOGNIZING PROTEIN 1-RELATED"/>
    <property type="match status" value="1"/>
</dbReference>
<feature type="compositionally biased region" description="Low complexity" evidence="2">
    <location>
        <begin position="218"/>
        <end position="227"/>
    </location>
</feature>
<dbReference type="GO" id="GO:0019901">
    <property type="term" value="F:protein kinase binding"/>
    <property type="evidence" value="ECO:0007669"/>
    <property type="project" value="TreeGrafter"/>
</dbReference>
<comment type="similarity">
    <text evidence="1">Belongs to the CRP1/MDG1 family.</text>
</comment>
<sequence>MATQGHEFTFEWPFSGNHVVVTGTFDQWSSSLPLSREGGVFRATTTLPWAEKILYKFVVDGNWVTSPQAPTENDNSGNVNNVYTSPSEPAPPPPPAPEPVPVPEEAVSQVEDTPAAPVVESVSETQPEPEVLAPVPQAAAPAPDAPRLSLGLVPVNAAENNHGLTSATPHPETPSTHAPSPATVTPAAEATPAPAPSVPAPSPPATESEKPADPPAAPTTNGTNGTTSVEKAASLKTGASTPPRASTTSSTLTTPTKARFPSTSDSPKSSPVSTISSRKKRASIFGKISLKGMFSSDKKEKEKVKK</sequence>
<evidence type="ECO:0000256" key="2">
    <source>
        <dbReference type="SAM" id="MobiDB-lite"/>
    </source>
</evidence>
<dbReference type="AlphaFoldDB" id="A0A0D7BS22"/>
<dbReference type="Pfam" id="PF16561">
    <property type="entry name" value="AMPK1_CBM"/>
    <property type="match status" value="1"/>
</dbReference>
<dbReference type="EMBL" id="KN880439">
    <property type="protein sequence ID" value="KIY72974.1"/>
    <property type="molecule type" value="Genomic_DNA"/>
</dbReference>
<feature type="compositionally biased region" description="Pro residues" evidence="2">
    <location>
        <begin position="193"/>
        <end position="204"/>
    </location>
</feature>
<dbReference type="InterPro" id="IPR050827">
    <property type="entry name" value="CRP1_MDG1_kinase"/>
</dbReference>
<dbReference type="GO" id="GO:0005634">
    <property type="term" value="C:nucleus"/>
    <property type="evidence" value="ECO:0007669"/>
    <property type="project" value="TreeGrafter"/>
</dbReference>
<dbReference type="GO" id="GO:0031588">
    <property type="term" value="C:nucleotide-activated protein kinase complex"/>
    <property type="evidence" value="ECO:0007669"/>
    <property type="project" value="TreeGrafter"/>
</dbReference>